<dbReference type="FunFam" id="3.30.70.100:FF:000001">
    <property type="entry name" value="ATPase copper transporting beta"/>
    <property type="match status" value="1"/>
</dbReference>
<keyword evidence="1" id="KW-0479">Metal-binding</keyword>
<dbReference type="InterPro" id="IPR036163">
    <property type="entry name" value="HMA_dom_sf"/>
</dbReference>
<sequence>MIATSASPRTLTVLHVRGLSSPSSVEQIQQELGRVPGVASARVKLASARVEVMHSPAVASTQDLVAAVAAAGYTARPSPF</sequence>
<evidence type="ECO:0000313" key="4">
    <source>
        <dbReference type="Proteomes" id="UP000554054"/>
    </source>
</evidence>
<keyword evidence="4" id="KW-1185">Reference proteome</keyword>
<protein>
    <submittedName>
        <fullName evidence="3">Copper chaperone CopZ</fullName>
    </submittedName>
</protein>
<dbReference type="Pfam" id="PF00403">
    <property type="entry name" value="HMA"/>
    <property type="match status" value="1"/>
</dbReference>
<accession>A0A852VPF4</accession>
<gene>
    <name evidence="3" type="ORF">BJY20_001181</name>
</gene>
<dbReference type="PROSITE" id="PS50846">
    <property type="entry name" value="HMA_2"/>
    <property type="match status" value="1"/>
</dbReference>
<dbReference type="SUPFAM" id="SSF55008">
    <property type="entry name" value="HMA, heavy metal-associated domain"/>
    <property type="match status" value="1"/>
</dbReference>
<dbReference type="AlphaFoldDB" id="A0A852VPF4"/>
<dbReference type="InterPro" id="IPR006121">
    <property type="entry name" value="HMA_dom"/>
</dbReference>
<dbReference type="EMBL" id="JACCAE010000001">
    <property type="protein sequence ID" value="NYF97789.1"/>
    <property type="molecule type" value="Genomic_DNA"/>
</dbReference>
<evidence type="ECO:0000256" key="1">
    <source>
        <dbReference type="ARBA" id="ARBA00022723"/>
    </source>
</evidence>
<evidence type="ECO:0000313" key="3">
    <source>
        <dbReference type="EMBL" id="NYF97789.1"/>
    </source>
</evidence>
<dbReference type="GO" id="GO:0046872">
    <property type="term" value="F:metal ion binding"/>
    <property type="evidence" value="ECO:0007669"/>
    <property type="project" value="UniProtKB-KW"/>
</dbReference>
<dbReference type="Proteomes" id="UP000554054">
    <property type="component" value="Unassembled WGS sequence"/>
</dbReference>
<evidence type="ECO:0000259" key="2">
    <source>
        <dbReference type="PROSITE" id="PS50846"/>
    </source>
</evidence>
<reference evidence="3 4" key="1">
    <citation type="submission" date="2020-07" db="EMBL/GenBank/DDBJ databases">
        <title>Sequencing the genomes of 1000 actinobacteria strains.</title>
        <authorList>
            <person name="Klenk H.-P."/>
        </authorList>
    </citation>
    <scope>NUCLEOTIDE SEQUENCE [LARGE SCALE GENOMIC DNA]</scope>
    <source>
        <strain evidence="3 4">DSM 26154</strain>
    </source>
</reference>
<proteinExistence type="predicted"/>
<comment type="caution">
    <text evidence="3">The sequence shown here is derived from an EMBL/GenBank/DDBJ whole genome shotgun (WGS) entry which is preliminary data.</text>
</comment>
<dbReference type="RefSeq" id="WP_343062790.1">
    <property type="nucleotide sequence ID" value="NZ_JACCAE010000001.1"/>
</dbReference>
<name>A0A852VPF4_9MICO</name>
<dbReference type="Gene3D" id="3.30.70.100">
    <property type="match status" value="1"/>
</dbReference>
<organism evidence="3 4">
    <name type="scientific">Janibacter cremeus</name>
    <dbReference type="NCBI Taxonomy" id="1285192"/>
    <lineage>
        <taxon>Bacteria</taxon>
        <taxon>Bacillati</taxon>
        <taxon>Actinomycetota</taxon>
        <taxon>Actinomycetes</taxon>
        <taxon>Micrococcales</taxon>
        <taxon>Intrasporangiaceae</taxon>
        <taxon>Janibacter</taxon>
    </lineage>
</organism>
<feature type="domain" description="HMA" evidence="2">
    <location>
        <begin position="10"/>
        <end position="76"/>
    </location>
</feature>